<sequence>MQIPTLSIPSSAASPSKLPITGLQARQLFLKRAIDLPLAFILVIVSSPLLVLIALLVRRSSSGPILFRQKRVGCGGNEFTMYKFRTMTVGDESAHRDYALQWIRSGETARQSNGSFKLNDDARITSIGRRLRKFSFDELPQIFNVLKGDMSLVGPRPAIPYEVDEYAPWQRQRLGTLPGITGLWQVSGRNRLSFDHMVELDIEYIRNWSIGSDLQILWKTIPAVCHGTGH</sequence>
<dbReference type="KEGG" id="aba:Acid345_2591"/>
<dbReference type="AlphaFoldDB" id="Q1INF8"/>
<dbReference type="RefSeq" id="WP_011523393.1">
    <property type="nucleotide sequence ID" value="NC_008009.1"/>
</dbReference>
<feature type="domain" description="Bacterial sugar transferase" evidence="3">
    <location>
        <begin position="31"/>
        <end position="225"/>
    </location>
</feature>
<evidence type="ECO:0000313" key="4">
    <source>
        <dbReference type="EMBL" id="ABF41592.1"/>
    </source>
</evidence>
<dbReference type="eggNOG" id="COG2148">
    <property type="taxonomic scope" value="Bacteria"/>
</dbReference>
<proteinExistence type="inferred from homology"/>
<reference evidence="4 5" key="1">
    <citation type="journal article" date="2009" name="Appl. Environ. Microbiol.">
        <title>Three genomes from the phylum Acidobacteria provide insight into the lifestyles of these microorganisms in soils.</title>
        <authorList>
            <person name="Ward N.L."/>
            <person name="Challacombe J.F."/>
            <person name="Janssen P.H."/>
            <person name="Henrissat B."/>
            <person name="Coutinho P.M."/>
            <person name="Wu M."/>
            <person name="Xie G."/>
            <person name="Haft D.H."/>
            <person name="Sait M."/>
            <person name="Badger J."/>
            <person name="Barabote R.D."/>
            <person name="Bradley B."/>
            <person name="Brettin T.S."/>
            <person name="Brinkac L.M."/>
            <person name="Bruce D."/>
            <person name="Creasy T."/>
            <person name="Daugherty S.C."/>
            <person name="Davidsen T.M."/>
            <person name="DeBoy R.T."/>
            <person name="Detter J.C."/>
            <person name="Dodson R.J."/>
            <person name="Durkin A.S."/>
            <person name="Ganapathy A."/>
            <person name="Gwinn-Giglio M."/>
            <person name="Han C.S."/>
            <person name="Khouri H."/>
            <person name="Kiss H."/>
            <person name="Kothari S.P."/>
            <person name="Madupu R."/>
            <person name="Nelson K.E."/>
            <person name="Nelson W.C."/>
            <person name="Paulsen I."/>
            <person name="Penn K."/>
            <person name="Ren Q."/>
            <person name="Rosovitz M.J."/>
            <person name="Selengut J.D."/>
            <person name="Shrivastava S."/>
            <person name="Sullivan S.A."/>
            <person name="Tapia R."/>
            <person name="Thompson L.S."/>
            <person name="Watkins K.L."/>
            <person name="Yang Q."/>
            <person name="Yu C."/>
            <person name="Zafar N."/>
            <person name="Zhou L."/>
            <person name="Kuske C.R."/>
        </authorList>
    </citation>
    <scope>NUCLEOTIDE SEQUENCE [LARGE SCALE GENOMIC DNA]</scope>
    <source>
        <strain evidence="4 5">Ellin345</strain>
    </source>
</reference>
<evidence type="ECO:0000313" key="5">
    <source>
        <dbReference type="Proteomes" id="UP000002432"/>
    </source>
</evidence>
<dbReference type="Proteomes" id="UP000002432">
    <property type="component" value="Chromosome"/>
</dbReference>
<keyword evidence="2" id="KW-0472">Membrane</keyword>
<dbReference type="STRING" id="204669.Acid345_2591"/>
<dbReference type="Pfam" id="PF02397">
    <property type="entry name" value="Bac_transf"/>
    <property type="match status" value="1"/>
</dbReference>
<keyword evidence="2" id="KW-1133">Transmembrane helix</keyword>
<feature type="transmembrane region" description="Helical" evidence="2">
    <location>
        <begin position="36"/>
        <end position="57"/>
    </location>
</feature>
<dbReference type="EMBL" id="CP000360">
    <property type="protein sequence ID" value="ABF41592.1"/>
    <property type="molecule type" value="Genomic_DNA"/>
</dbReference>
<evidence type="ECO:0000256" key="1">
    <source>
        <dbReference type="ARBA" id="ARBA00006464"/>
    </source>
</evidence>
<evidence type="ECO:0000259" key="3">
    <source>
        <dbReference type="Pfam" id="PF02397"/>
    </source>
</evidence>
<dbReference type="InterPro" id="IPR003362">
    <property type="entry name" value="Bact_transf"/>
</dbReference>
<dbReference type="EC" id="2.7.8.6" evidence="4"/>
<protein>
    <submittedName>
        <fullName evidence="4">Undecaprenyl-phosphate galactosephosphotransferase</fullName>
        <ecNumber evidence="4">2.7.8.6</ecNumber>
    </submittedName>
</protein>
<dbReference type="PANTHER" id="PTHR30576:SF10">
    <property type="entry name" value="SLL5057 PROTEIN"/>
    <property type="match status" value="1"/>
</dbReference>
<dbReference type="EnsemblBacteria" id="ABF41592">
    <property type="protein sequence ID" value="ABF41592"/>
    <property type="gene ID" value="Acid345_2591"/>
</dbReference>
<keyword evidence="2" id="KW-0812">Transmembrane</keyword>
<accession>Q1INF8</accession>
<gene>
    <name evidence="4" type="ordered locus">Acid345_2591</name>
</gene>
<organism evidence="4 5">
    <name type="scientific">Koribacter versatilis (strain Ellin345)</name>
    <dbReference type="NCBI Taxonomy" id="204669"/>
    <lineage>
        <taxon>Bacteria</taxon>
        <taxon>Pseudomonadati</taxon>
        <taxon>Acidobacteriota</taxon>
        <taxon>Terriglobia</taxon>
        <taxon>Terriglobales</taxon>
        <taxon>Candidatus Korobacteraceae</taxon>
        <taxon>Candidatus Korobacter</taxon>
    </lineage>
</organism>
<keyword evidence="4" id="KW-0808">Transferase</keyword>
<keyword evidence="5" id="KW-1185">Reference proteome</keyword>
<comment type="similarity">
    <text evidence="1">Belongs to the bacterial sugar transferase family.</text>
</comment>
<dbReference type="OrthoDB" id="9808602at2"/>
<name>Q1INF8_KORVE</name>
<dbReference type="PANTHER" id="PTHR30576">
    <property type="entry name" value="COLANIC BIOSYNTHESIS UDP-GLUCOSE LIPID CARRIER TRANSFERASE"/>
    <property type="match status" value="1"/>
</dbReference>
<dbReference type="HOGENOM" id="CLU_024920_1_0_0"/>
<evidence type="ECO:0000256" key="2">
    <source>
        <dbReference type="SAM" id="Phobius"/>
    </source>
</evidence>
<dbReference type="GO" id="GO:0047360">
    <property type="term" value="F:undecaprenyl-phosphate galactose phosphotransferase activity"/>
    <property type="evidence" value="ECO:0007669"/>
    <property type="project" value="UniProtKB-EC"/>
</dbReference>